<accession>A0A0U3K751</accession>
<keyword evidence="1" id="KW-0812">Transmembrane</keyword>
<dbReference type="EMBL" id="CP013738">
    <property type="protein sequence ID" value="ALU92110.1"/>
    <property type="molecule type" value="Genomic_DNA"/>
</dbReference>
<proteinExistence type="predicted"/>
<feature type="transmembrane region" description="Helical" evidence="1">
    <location>
        <begin position="6"/>
        <end position="26"/>
    </location>
</feature>
<evidence type="ECO:0000313" key="2">
    <source>
        <dbReference type="EMBL" id="ALU92110.1"/>
    </source>
</evidence>
<evidence type="ECO:0000256" key="1">
    <source>
        <dbReference type="SAM" id="Phobius"/>
    </source>
</evidence>
<organism evidence="2 3">
    <name type="scientific">Streptomyces globisporus C-1027</name>
    <dbReference type="NCBI Taxonomy" id="1172567"/>
    <lineage>
        <taxon>Bacteria</taxon>
        <taxon>Bacillati</taxon>
        <taxon>Actinomycetota</taxon>
        <taxon>Actinomycetes</taxon>
        <taxon>Kitasatosporales</taxon>
        <taxon>Streptomycetaceae</taxon>
        <taxon>Streptomyces</taxon>
    </lineage>
</organism>
<protein>
    <recommendedName>
        <fullName evidence="4">Secreted protein</fullName>
    </recommendedName>
</protein>
<dbReference type="AlphaFoldDB" id="A0A0U3K751"/>
<reference evidence="2 3" key="1">
    <citation type="journal article" date="2012" name="J. Bacteriol.">
        <title>Draft genome sequence of Streptomyces globisporus C-1027, which produces an antitumor antibiotic consisting of a nine-membered enediyne with a chromoprotein.</title>
        <authorList>
            <person name="Wang L."/>
            <person name="Wang S."/>
            <person name="He Q."/>
            <person name="Yu T."/>
            <person name="Li Q."/>
            <person name="Hong B."/>
        </authorList>
    </citation>
    <scope>NUCLEOTIDE SEQUENCE [LARGE SCALE GENOMIC DNA]</scope>
    <source>
        <strain evidence="2 3">C-1027</strain>
    </source>
</reference>
<keyword evidence="1" id="KW-0472">Membrane</keyword>
<dbReference type="RefSeq" id="WP_010060793.1">
    <property type="nucleotide sequence ID" value="NZ_CP013738.1"/>
</dbReference>
<sequence>MTTAIIIIAVVAVVAVAAFFLLRGRLAGGGRGLRSRFGPEYDRVVARHGGDTEAAERELDDRVKRHGAIEEHPLTEEARARYAARWAGAQELFVESPKRSLTEADALLADLSRERGFPDGENFEDRTDAISVHHAAHVDGYRRVHTARNGDASTEDRREALIEARKLFDALLAGGASGREHSNRNLVKGRGTS</sequence>
<name>A0A0U3K751_STRGL</name>
<keyword evidence="1" id="KW-1133">Transmembrane helix</keyword>
<dbReference type="Proteomes" id="UP000064183">
    <property type="component" value="Chromosome"/>
</dbReference>
<evidence type="ECO:0000313" key="3">
    <source>
        <dbReference type="Proteomes" id="UP000064183"/>
    </source>
</evidence>
<evidence type="ECO:0008006" key="4">
    <source>
        <dbReference type="Google" id="ProtNLM"/>
    </source>
</evidence>
<dbReference type="KEGG" id="sgb:WQO_01270"/>
<dbReference type="GeneID" id="27780916"/>
<gene>
    <name evidence="2" type="ORF">WQO_01270</name>
</gene>
<dbReference type="STRING" id="1172567.WQO_01270"/>